<dbReference type="PANTHER" id="PTHR22950:SF461">
    <property type="entry name" value="AMINO ACID TRANSPORTER TRANSMEMBRANE DOMAIN-CONTAINING PROTEIN"/>
    <property type="match status" value="1"/>
</dbReference>
<gene>
    <name evidence="9" type="ORF">GGX14DRAFT_560159</name>
</gene>
<evidence type="ECO:0000256" key="6">
    <source>
        <dbReference type="SAM" id="MobiDB-lite"/>
    </source>
</evidence>
<feature type="transmembrane region" description="Helical" evidence="7">
    <location>
        <begin position="245"/>
        <end position="268"/>
    </location>
</feature>
<comment type="similarity">
    <text evidence="2">Belongs to the amino acid/polyamine transporter 2 family.</text>
</comment>
<dbReference type="InterPro" id="IPR013057">
    <property type="entry name" value="AA_transpt_TM"/>
</dbReference>
<evidence type="ECO:0000313" key="9">
    <source>
        <dbReference type="EMBL" id="KAJ7220357.1"/>
    </source>
</evidence>
<evidence type="ECO:0000256" key="2">
    <source>
        <dbReference type="ARBA" id="ARBA00008066"/>
    </source>
</evidence>
<evidence type="ECO:0000259" key="8">
    <source>
        <dbReference type="Pfam" id="PF01490"/>
    </source>
</evidence>
<feature type="domain" description="Amino acid transporter transmembrane" evidence="8">
    <location>
        <begin position="137"/>
        <end position="508"/>
    </location>
</feature>
<organism evidence="9 10">
    <name type="scientific">Mycena pura</name>
    <dbReference type="NCBI Taxonomy" id="153505"/>
    <lineage>
        <taxon>Eukaryota</taxon>
        <taxon>Fungi</taxon>
        <taxon>Dikarya</taxon>
        <taxon>Basidiomycota</taxon>
        <taxon>Agaricomycotina</taxon>
        <taxon>Agaricomycetes</taxon>
        <taxon>Agaricomycetidae</taxon>
        <taxon>Agaricales</taxon>
        <taxon>Marasmiineae</taxon>
        <taxon>Mycenaceae</taxon>
        <taxon>Mycena</taxon>
    </lineage>
</organism>
<feature type="transmembrane region" description="Helical" evidence="7">
    <location>
        <begin position="373"/>
        <end position="398"/>
    </location>
</feature>
<dbReference type="GO" id="GO:0016020">
    <property type="term" value="C:membrane"/>
    <property type="evidence" value="ECO:0007669"/>
    <property type="project" value="UniProtKB-SubCell"/>
</dbReference>
<feature type="transmembrane region" description="Helical" evidence="7">
    <location>
        <begin position="460"/>
        <end position="483"/>
    </location>
</feature>
<evidence type="ECO:0000256" key="4">
    <source>
        <dbReference type="ARBA" id="ARBA00022989"/>
    </source>
</evidence>
<comment type="caution">
    <text evidence="9">The sequence shown here is derived from an EMBL/GenBank/DDBJ whole genome shotgun (WGS) entry which is preliminary data.</text>
</comment>
<evidence type="ECO:0000256" key="1">
    <source>
        <dbReference type="ARBA" id="ARBA00004141"/>
    </source>
</evidence>
<evidence type="ECO:0000313" key="10">
    <source>
        <dbReference type="Proteomes" id="UP001219525"/>
    </source>
</evidence>
<feature type="transmembrane region" description="Helical" evidence="7">
    <location>
        <begin position="342"/>
        <end position="361"/>
    </location>
</feature>
<reference evidence="9" key="1">
    <citation type="submission" date="2023-03" db="EMBL/GenBank/DDBJ databases">
        <title>Massive genome expansion in bonnet fungi (Mycena s.s.) driven by repeated elements and novel gene families across ecological guilds.</title>
        <authorList>
            <consortium name="Lawrence Berkeley National Laboratory"/>
            <person name="Harder C.B."/>
            <person name="Miyauchi S."/>
            <person name="Viragh M."/>
            <person name="Kuo A."/>
            <person name="Thoen E."/>
            <person name="Andreopoulos B."/>
            <person name="Lu D."/>
            <person name="Skrede I."/>
            <person name="Drula E."/>
            <person name="Henrissat B."/>
            <person name="Morin E."/>
            <person name="Kohler A."/>
            <person name="Barry K."/>
            <person name="LaButti K."/>
            <person name="Morin E."/>
            <person name="Salamov A."/>
            <person name="Lipzen A."/>
            <person name="Mereny Z."/>
            <person name="Hegedus B."/>
            <person name="Baldrian P."/>
            <person name="Stursova M."/>
            <person name="Weitz H."/>
            <person name="Taylor A."/>
            <person name="Grigoriev I.V."/>
            <person name="Nagy L.G."/>
            <person name="Martin F."/>
            <person name="Kauserud H."/>
        </authorList>
    </citation>
    <scope>NUCLEOTIDE SEQUENCE</scope>
    <source>
        <strain evidence="9">9144</strain>
    </source>
</reference>
<feature type="transmembrane region" description="Helical" evidence="7">
    <location>
        <begin position="141"/>
        <end position="163"/>
    </location>
</feature>
<protein>
    <submittedName>
        <fullName evidence="9">Transmembrane amino acid transporter protein-domain-containing protein</fullName>
    </submittedName>
</protein>
<proteinExistence type="inferred from homology"/>
<evidence type="ECO:0000256" key="3">
    <source>
        <dbReference type="ARBA" id="ARBA00022692"/>
    </source>
</evidence>
<evidence type="ECO:0000256" key="5">
    <source>
        <dbReference type="ARBA" id="ARBA00023136"/>
    </source>
</evidence>
<dbReference type="PANTHER" id="PTHR22950">
    <property type="entry name" value="AMINO ACID TRANSPORTER"/>
    <property type="match status" value="1"/>
</dbReference>
<feature type="region of interest" description="Disordered" evidence="6">
    <location>
        <begin position="1"/>
        <end position="34"/>
    </location>
</feature>
<feature type="compositionally biased region" description="Polar residues" evidence="6">
    <location>
        <begin position="8"/>
        <end position="32"/>
    </location>
</feature>
<keyword evidence="10" id="KW-1185">Reference proteome</keyword>
<sequence>MPLYHRSVASSPQPPSTTMDTSGLSGVANTSDMKMPEKDFHDHVAQPGLPEGGDGKPTSFAEYVHWATLRRQVEAADSTVVHSKGFGVVFAKFGKEKEHGTDVEVHEANEANESDDLRGMSEHDVELLNARRALRQAGWATVFYLVTCDILGPFNAPFAIASIGLTPGILLYILFGAFAFLFGAMLCKIFCRLDSVRFPIKTYGDLGYVIFGPAMRHLASLLQTVQLIINVGIICLSNGQSLSQLVVGGGHSICFTVCILIWALFGMVLGQVRSLQNFSIVANASVWLNLLIIFTSMGFVANSPPNFAAAQSAASFGTAVSYTGPIQVLSINPIPVFAQVNGVFNMVFAYGGAMIFPEIMAEMRRPRDFIKGMAIAQVLIFCCYLMYGIFVYCFQGQYTLALAYQGVSKYSWQSVGNALAMITGAIAAGLYGNIGFKIFYINIIEGLFGGPAFMSVKGRIIWTVLIPVYWAIAFVIGTGVPAIGALSGLIAAVCIFQFTYTFPPLFMLGLDMQLDAMTEDEAFTTPGVTPKRIDTWRDLSRWKRGFFSGGLKRVAFKAANLLFFIAGVATAGLGMWATGTDLKEVIAAGAASSFGCAAPV</sequence>
<evidence type="ECO:0000256" key="7">
    <source>
        <dbReference type="SAM" id="Phobius"/>
    </source>
</evidence>
<feature type="transmembrane region" description="Helical" evidence="7">
    <location>
        <begin position="280"/>
        <end position="301"/>
    </location>
</feature>
<comment type="subcellular location">
    <subcellularLocation>
        <location evidence="1">Membrane</location>
        <topology evidence="1">Multi-pass membrane protein</topology>
    </subcellularLocation>
</comment>
<feature type="transmembrane region" description="Helical" evidence="7">
    <location>
        <begin position="489"/>
        <end position="510"/>
    </location>
</feature>
<dbReference type="Pfam" id="PF01490">
    <property type="entry name" value="Aa_trans"/>
    <property type="match status" value="1"/>
</dbReference>
<feature type="transmembrane region" description="Helical" evidence="7">
    <location>
        <begin position="218"/>
        <end position="239"/>
    </location>
</feature>
<dbReference type="Proteomes" id="UP001219525">
    <property type="component" value="Unassembled WGS sequence"/>
</dbReference>
<accession>A0AAD6VR31</accession>
<dbReference type="GO" id="GO:0015179">
    <property type="term" value="F:L-amino acid transmembrane transporter activity"/>
    <property type="evidence" value="ECO:0007669"/>
    <property type="project" value="TreeGrafter"/>
</dbReference>
<dbReference type="EMBL" id="JARJCW010000010">
    <property type="protein sequence ID" value="KAJ7220357.1"/>
    <property type="molecule type" value="Genomic_DNA"/>
</dbReference>
<feature type="transmembrane region" description="Helical" evidence="7">
    <location>
        <begin position="554"/>
        <end position="577"/>
    </location>
</feature>
<keyword evidence="4 7" id="KW-1133">Transmembrane helix</keyword>
<feature type="transmembrane region" description="Helical" evidence="7">
    <location>
        <begin position="418"/>
        <end position="440"/>
    </location>
</feature>
<feature type="transmembrane region" description="Helical" evidence="7">
    <location>
        <begin position="169"/>
        <end position="191"/>
    </location>
</feature>
<keyword evidence="3 7" id="KW-0812">Transmembrane</keyword>
<keyword evidence="5 7" id="KW-0472">Membrane</keyword>
<dbReference type="AlphaFoldDB" id="A0AAD6VR31"/>
<name>A0AAD6VR31_9AGAR</name>